<evidence type="ECO:0000313" key="2">
    <source>
        <dbReference type="Proteomes" id="UP000281909"/>
    </source>
</evidence>
<gene>
    <name evidence="1" type="ORF">NCTC9428_00617</name>
</gene>
<dbReference type="AlphaFoldDB" id="A0A3S4NQX6"/>
<protein>
    <submittedName>
        <fullName evidence="1">Uncharacterized protein</fullName>
    </submittedName>
</protein>
<name>A0A3S4NQX6_PSEFL</name>
<accession>A0A3S4NQX6</accession>
<dbReference type="RefSeq" id="WP_172604444.1">
    <property type="nucleotide sequence ID" value="NZ_LR134318.1"/>
</dbReference>
<organism evidence="1 2">
    <name type="scientific">Pseudomonas fluorescens</name>
    <dbReference type="NCBI Taxonomy" id="294"/>
    <lineage>
        <taxon>Bacteria</taxon>
        <taxon>Pseudomonadati</taxon>
        <taxon>Pseudomonadota</taxon>
        <taxon>Gammaproteobacteria</taxon>
        <taxon>Pseudomonadales</taxon>
        <taxon>Pseudomonadaceae</taxon>
        <taxon>Pseudomonas</taxon>
    </lineage>
</organism>
<reference evidence="1 2" key="1">
    <citation type="submission" date="2018-12" db="EMBL/GenBank/DDBJ databases">
        <authorList>
            <consortium name="Pathogen Informatics"/>
        </authorList>
    </citation>
    <scope>NUCLEOTIDE SEQUENCE [LARGE SCALE GENOMIC DNA]</scope>
    <source>
        <strain evidence="1 2">NCTC9428</strain>
    </source>
</reference>
<evidence type="ECO:0000313" key="1">
    <source>
        <dbReference type="EMBL" id="VEF07960.1"/>
    </source>
</evidence>
<dbReference type="EMBL" id="LR134318">
    <property type="protein sequence ID" value="VEF07960.1"/>
    <property type="molecule type" value="Genomic_DNA"/>
</dbReference>
<proteinExistence type="predicted"/>
<dbReference type="Proteomes" id="UP000281909">
    <property type="component" value="Chromosome"/>
</dbReference>
<sequence length="52" mass="6110">MSLRFSHFNRRHWALLLCIVLVLAALRQLVQPLWDDPVITLGIGETYEFLFP</sequence>